<dbReference type="EMBL" id="JAODUP010000005">
    <property type="protein sequence ID" value="KAK2169984.1"/>
    <property type="molecule type" value="Genomic_DNA"/>
</dbReference>
<keyword evidence="2" id="KW-1185">Reference proteome</keyword>
<comment type="caution">
    <text evidence="1">The sequence shown here is derived from an EMBL/GenBank/DDBJ whole genome shotgun (WGS) entry which is preliminary data.</text>
</comment>
<organism evidence="1 2">
    <name type="scientific">Paralvinella palmiformis</name>
    <dbReference type="NCBI Taxonomy" id="53620"/>
    <lineage>
        <taxon>Eukaryota</taxon>
        <taxon>Metazoa</taxon>
        <taxon>Spiralia</taxon>
        <taxon>Lophotrochozoa</taxon>
        <taxon>Annelida</taxon>
        <taxon>Polychaeta</taxon>
        <taxon>Sedentaria</taxon>
        <taxon>Canalipalpata</taxon>
        <taxon>Terebellida</taxon>
        <taxon>Terebelliformia</taxon>
        <taxon>Alvinellidae</taxon>
        <taxon>Paralvinella</taxon>
    </lineage>
</organism>
<proteinExistence type="predicted"/>
<accession>A0AAD9KE10</accession>
<dbReference type="Proteomes" id="UP001208570">
    <property type="component" value="Unassembled WGS sequence"/>
</dbReference>
<dbReference type="AlphaFoldDB" id="A0AAD9KE10"/>
<feature type="non-terminal residue" evidence="1">
    <location>
        <position position="1"/>
    </location>
</feature>
<evidence type="ECO:0000313" key="2">
    <source>
        <dbReference type="Proteomes" id="UP001208570"/>
    </source>
</evidence>
<gene>
    <name evidence="1" type="ORF">LSH36_5g06013</name>
</gene>
<reference evidence="1" key="1">
    <citation type="journal article" date="2023" name="Mol. Biol. Evol.">
        <title>Third-Generation Sequencing Reveals the Adaptive Role of the Epigenome in Three Deep-Sea Polychaetes.</title>
        <authorList>
            <person name="Perez M."/>
            <person name="Aroh O."/>
            <person name="Sun Y."/>
            <person name="Lan Y."/>
            <person name="Juniper S.K."/>
            <person name="Young C.R."/>
            <person name="Angers B."/>
            <person name="Qian P.Y."/>
        </authorList>
    </citation>
    <scope>NUCLEOTIDE SEQUENCE</scope>
    <source>
        <strain evidence="1">P08H-3</strain>
    </source>
</reference>
<protein>
    <submittedName>
        <fullName evidence="1">Uncharacterized protein</fullName>
    </submittedName>
</protein>
<name>A0AAD9KE10_9ANNE</name>
<sequence length="60" mass="6360">RSYPTGSVSSYFLIQIRSYPAASLSACPSFLPAVLLSSRFLLHADIIVISSGAKLTASID</sequence>
<evidence type="ECO:0000313" key="1">
    <source>
        <dbReference type="EMBL" id="KAK2169984.1"/>
    </source>
</evidence>